<protein>
    <recommendedName>
        <fullName evidence="3">histidine kinase</fullName>
        <ecNumber evidence="3">2.7.13.3</ecNumber>
    </recommendedName>
</protein>
<keyword evidence="9 21" id="KW-0418">Kinase</keyword>
<dbReference type="CDD" id="cd18773">
    <property type="entry name" value="PDC1_HK_sensor"/>
    <property type="match status" value="1"/>
</dbReference>
<evidence type="ECO:0000256" key="15">
    <source>
        <dbReference type="SAM" id="Phobius"/>
    </source>
</evidence>
<evidence type="ECO:0000256" key="10">
    <source>
        <dbReference type="ARBA" id="ARBA00022840"/>
    </source>
</evidence>
<dbReference type="InterPro" id="IPR003594">
    <property type="entry name" value="HATPase_dom"/>
</dbReference>
<dbReference type="STRING" id="671143.DAMO_1720"/>
<dbReference type="InterPro" id="IPR035965">
    <property type="entry name" value="PAS-like_dom_sf"/>
</dbReference>
<dbReference type="Gene3D" id="3.40.50.2300">
    <property type="match status" value="1"/>
</dbReference>
<dbReference type="EC" id="2.7.13.3" evidence="3"/>
<dbReference type="GO" id="GO:0005886">
    <property type="term" value="C:plasma membrane"/>
    <property type="evidence" value="ECO:0007669"/>
    <property type="project" value="UniProtKB-SubCell"/>
</dbReference>
<evidence type="ECO:0000259" key="16">
    <source>
        <dbReference type="PROSITE" id="PS50109"/>
    </source>
</evidence>
<accession>D5MG97</accession>
<dbReference type="SUPFAM" id="SSF158472">
    <property type="entry name" value="HAMP domain-like"/>
    <property type="match status" value="1"/>
</dbReference>
<feature type="domain" description="Histidine kinase" evidence="16">
    <location>
        <begin position="540"/>
        <end position="798"/>
    </location>
</feature>
<evidence type="ECO:0000256" key="1">
    <source>
        <dbReference type="ARBA" id="ARBA00000085"/>
    </source>
</evidence>
<dbReference type="HOGENOM" id="CLU_305597_0_0_0"/>
<dbReference type="GO" id="GO:0004673">
    <property type="term" value="F:protein histidine kinase activity"/>
    <property type="evidence" value="ECO:0007669"/>
    <property type="project" value="UniProtKB-EC"/>
</dbReference>
<dbReference type="AlphaFoldDB" id="D5MG97"/>
<feature type="region of interest" description="Disordered" evidence="14">
    <location>
        <begin position="695"/>
        <end position="716"/>
    </location>
</feature>
<gene>
    <name evidence="21" type="ORF">DAMO_1720</name>
</gene>
<evidence type="ECO:0000256" key="4">
    <source>
        <dbReference type="ARBA" id="ARBA00022475"/>
    </source>
</evidence>
<dbReference type="InterPro" id="IPR004358">
    <property type="entry name" value="Sig_transdc_His_kin-like_C"/>
</dbReference>
<dbReference type="eggNOG" id="COG5000">
    <property type="taxonomic scope" value="Bacteria"/>
</dbReference>
<dbReference type="PROSITE" id="PS50885">
    <property type="entry name" value="HAMP"/>
    <property type="match status" value="1"/>
</dbReference>
<name>D5MG97_METO1</name>
<dbReference type="NCBIfam" id="TIGR00229">
    <property type="entry name" value="sensory_box"/>
    <property type="match status" value="1"/>
</dbReference>
<organism evidence="21 22">
    <name type="scientific">Methylomirabilis oxygeniifera</name>
    <dbReference type="NCBI Taxonomy" id="671143"/>
    <lineage>
        <taxon>Bacteria</taxon>
        <taxon>Candidatus Methylomirabilota</taxon>
        <taxon>Candidatus Methylomirabilia</taxon>
        <taxon>Candidatus Methylomirabilales</taxon>
        <taxon>Candidatus Methylomirabilaceae</taxon>
        <taxon>Candidatus Methylomirabilis</taxon>
    </lineage>
</organism>
<dbReference type="Pfam" id="PF21623">
    <property type="entry name" value="HK_sensor_dom_bact"/>
    <property type="match status" value="1"/>
</dbReference>
<comment type="catalytic activity">
    <reaction evidence="1">
        <text>ATP + protein L-histidine = ADP + protein N-phospho-L-histidine.</text>
        <dbReference type="EC" id="2.7.13.3"/>
    </reaction>
</comment>
<keyword evidence="15" id="KW-0472">Membrane</keyword>
<dbReference type="PROSITE" id="PS50110">
    <property type="entry name" value="RESPONSE_REGULATORY"/>
    <property type="match status" value="1"/>
</dbReference>
<dbReference type="InterPro" id="IPR000700">
    <property type="entry name" value="PAS-assoc_C"/>
</dbReference>
<evidence type="ECO:0000313" key="22">
    <source>
        <dbReference type="Proteomes" id="UP000006898"/>
    </source>
</evidence>
<keyword evidence="5 13" id="KW-0597">Phosphoprotein</keyword>
<dbReference type="PRINTS" id="PR00344">
    <property type="entry name" value="BCTRLSENSOR"/>
</dbReference>
<dbReference type="SUPFAM" id="SSF55874">
    <property type="entry name" value="ATPase domain of HSP90 chaperone/DNA topoisomerase II/histidine kinase"/>
    <property type="match status" value="1"/>
</dbReference>
<dbReference type="PANTHER" id="PTHR43065">
    <property type="entry name" value="SENSOR HISTIDINE KINASE"/>
    <property type="match status" value="1"/>
</dbReference>
<proteinExistence type="predicted"/>
<evidence type="ECO:0000259" key="20">
    <source>
        <dbReference type="PROSITE" id="PS50885"/>
    </source>
</evidence>
<dbReference type="PANTHER" id="PTHR43065:SF42">
    <property type="entry name" value="TWO-COMPONENT SENSOR PPRA"/>
    <property type="match status" value="1"/>
</dbReference>
<dbReference type="Pfam" id="PF02518">
    <property type="entry name" value="HATPase_c"/>
    <property type="match status" value="1"/>
</dbReference>
<dbReference type="SMART" id="SM00387">
    <property type="entry name" value="HATPase_c"/>
    <property type="match status" value="1"/>
</dbReference>
<evidence type="ECO:0000256" key="7">
    <source>
        <dbReference type="ARBA" id="ARBA00022692"/>
    </source>
</evidence>
<evidence type="ECO:0000259" key="17">
    <source>
        <dbReference type="PROSITE" id="PS50110"/>
    </source>
</evidence>
<dbReference type="InterPro" id="IPR003660">
    <property type="entry name" value="HAMP_dom"/>
</dbReference>
<dbReference type="CDD" id="cd00130">
    <property type="entry name" value="PAS"/>
    <property type="match status" value="1"/>
</dbReference>
<dbReference type="SMART" id="SM00304">
    <property type="entry name" value="HAMP"/>
    <property type="match status" value="1"/>
</dbReference>
<dbReference type="Gene3D" id="3.30.450.20">
    <property type="entry name" value="PAS domain"/>
    <property type="match status" value="2"/>
</dbReference>
<dbReference type="SMART" id="SM00448">
    <property type="entry name" value="REC"/>
    <property type="match status" value="1"/>
</dbReference>
<feature type="domain" description="HAMP" evidence="20">
    <location>
        <begin position="343"/>
        <end position="395"/>
    </location>
</feature>
<dbReference type="InterPro" id="IPR001789">
    <property type="entry name" value="Sig_transdc_resp-reg_receiver"/>
</dbReference>
<comment type="subcellular location">
    <subcellularLocation>
        <location evidence="2">Cell membrane</location>
        <topology evidence="2">Multi-pass membrane protein</topology>
    </subcellularLocation>
</comment>
<dbReference type="Gene3D" id="3.30.565.10">
    <property type="entry name" value="Histidine kinase-like ATPase, C-terminal domain"/>
    <property type="match status" value="1"/>
</dbReference>
<dbReference type="SUPFAM" id="SSF103190">
    <property type="entry name" value="Sensory domain-like"/>
    <property type="match status" value="2"/>
</dbReference>
<dbReference type="GO" id="GO:0000160">
    <property type="term" value="P:phosphorelay signal transduction system"/>
    <property type="evidence" value="ECO:0007669"/>
    <property type="project" value="UniProtKB-KW"/>
</dbReference>
<evidence type="ECO:0000256" key="13">
    <source>
        <dbReference type="PROSITE-ProRule" id="PRU00169"/>
    </source>
</evidence>
<dbReference type="InterPro" id="IPR048760">
    <property type="entry name" value="VP0354-like_sensor_dom"/>
</dbReference>
<dbReference type="Pfam" id="PF13426">
    <property type="entry name" value="PAS_9"/>
    <property type="match status" value="1"/>
</dbReference>
<feature type="domain" description="Response regulatory" evidence="17">
    <location>
        <begin position="826"/>
        <end position="940"/>
    </location>
</feature>
<dbReference type="eggNOG" id="COG0745">
    <property type="taxonomic scope" value="Bacteria"/>
</dbReference>
<dbReference type="InterPro" id="IPR029151">
    <property type="entry name" value="Sensor-like_sf"/>
</dbReference>
<evidence type="ECO:0000256" key="11">
    <source>
        <dbReference type="ARBA" id="ARBA00022989"/>
    </source>
</evidence>
<dbReference type="Proteomes" id="UP000006898">
    <property type="component" value="Chromosome"/>
</dbReference>
<dbReference type="EMBL" id="FP565575">
    <property type="protein sequence ID" value="CBE68778.1"/>
    <property type="molecule type" value="Genomic_DNA"/>
</dbReference>
<evidence type="ECO:0000256" key="6">
    <source>
        <dbReference type="ARBA" id="ARBA00022679"/>
    </source>
</evidence>
<dbReference type="Gene3D" id="6.10.340.10">
    <property type="match status" value="1"/>
</dbReference>
<feature type="region of interest" description="Disordered" evidence="14">
    <location>
        <begin position="950"/>
        <end position="970"/>
    </location>
</feature>
<dbReference type="PROSITE" id="PS50113">
    <property type="entry name" value="PAC"/>
    <property type="match status" value="1"/>
</dbReference>
<dbReference type="Pfam" id="PF00072">
    <property type="entry name" value="Response_reg"/>
    <property type="match status" value="1"/>
</dbReference>
<feature type="domain" description="PAC" evidence="19">
    <location>
        <begin position="477"/>
        <end position="527"/>
    </location>
</feature>
<evidence type="ECO:0000256" key="9">
    <source>
        <dbReference type="ARBA" id="ARBA00022777"/>
    </source>
</evidence>
<dbReference type="Pfam" id="PF00672">
    <property type="entry name" value="HAMP"/>
    <property type="match status" value="1"/>
</dbReference>
<keyword evidence="12" id="KW-0902">Two-component regulatory system</keyword>
<dbReference type="InterPro" id="IPR005467">
    <property type="entry name" value="His_kinase_dom"/>
</dbReference>
<keyword evidence="4" id="KW-1003">Cell membrane</keyword>
<keyword evidence="6 21" id="KW-0808">Transferase</keyword>
<dbReference type="InterPro" id="IPR036890">
    <property type="entry name" value="HATPase_C_sf"/>
</dbReference>
<dbReference type="Gene3D" id="1.10.287.130">
    <property type="match status" value="1"/>
</dbReference>
<sequence length="970" mass="105988">MLRRFTFTTVLIVLLTAVGLAPLAVFGLAVVRVVSDHLVHKTIGELKEDVLSDAHHIRHRVESAQGDVPIISHVAAMRELIQARTLLDLTGIEQWRKALEQVFLSFSANRTVYNQIRYLDENGQELVRVDNDGVNPPRIIPRDRLQNQRQRYYFSETMKLGPGQLFTSQPEFNQEHGRIEVPYRPVIRYATPLFDDEGNRRGIVIINLLIGPLLEALHQEGKAVGKVVYVVDREGFYLLHPDPAKRWGSPRDLNTGRRLQQDFPDLAGRLLAGDPVAAILGEQIITAQSFAIGPSASDPSLVIIELMPTRMVLAPVAALRWYLLILLAGVGSVAVVGAVVIGRRFARPIVALEQASHRIQQGHLDARVKVGGSAEIAALGDAFNNMADNVVTSLQETRESEQRFRSLIETAQDGVVIADRHGRITLVNRAAEKIFGYCEQEMLGQFVSSLMPDRYQEDCRQGFDRYLRIRDAGVIGRSLEFSGLRKSGEEFPLEISLSVAEQHGSEFFTAIIRDVTERKKREAQLIESEKLATMGTMAAGVAHDFNNALMGVLGQTQLMRLSLEQGSVAADLRSVEVYTTLLERLSRQEQVALDAAETIRKIREATRPRGAEAFGPVALNRIVEQVLAITRPRWKDQAEAAGVHIAVQTALADTPPVQGNAAELREALTNLLFNALDAMPNGGTITVSTIHARSTESEVQNPPTPPLQKGGAGGFGVREAEREGQGWVELAVADTGTGMSQVVQTRLFEPFFTTKGVRGTGLGLSMVYGIIERHGGEISVRSVEGQGTTITVRVPVAEVEAAGERGTEMVSLPDAPRRSPLTGPLTLLVIDDDPLLAETLSVSLRLLGHEATVATSGKEGLTRLTTERFDLVLTDLGMAEMSGWEVAKAVKARWPTCPVILVTGWGDALESDRLEGTGVDLVLAKPYTMAQLQDALAEAVAIIRRSGGTRLDSPVSSTGQACHARNDEPE</sequence>
<evidence type="ECO:0000313" key="21">
    <source>
        <dbReference type="EMBL" id="CBE68778.1"/>
    </source>
</evidence>
<evidence type="ECO:0000256" key="8">
    <source>
        <dbReference type="ARBA" id="ARBA00022741"/>
    </source>
</evidence>
<dbReference type="SUPFAM" id="SSF55785">
    <property type="entry name" value="PYP-like sensor domain (PAS domain)"/>
    <property type="match status" value="1"/>
</dbReference>
<evidence type="ECO:0000256" key="12">
    <source>
        <dbReference type="ARBA" id="ARBA00023012"/>
    </source>
</evidence>
<evidence type="ECO:0000259" key="18">
    <source>
        <dbReference type="PROSITE" id="PS50112"/>
    </source>
</evidence>
<feature type="transmembrane region" description="Helical" evidence="15">
    <location>
        <begin position="321"/>
        <end position="341"/>
    </location>
</feature>
<keyword evidence="7 15" id="KW-0812">Transmembrane</keyword>
<dbReference type="PROSITE" id="PS50112">
    <property type="entry name" value="PAS"/>
    <property type="match status" value="1"/>
</dbReference>
<keyword evidence="10" id="KW-0067">ATP-binding</keyword>
<reference evidence="21 22" key="1">
    <citation type="journal article" date="2010" name="Nature">
        <title>Nitrite-driven anaerobic methane oxidation by oxygenic bacteria.</title>
        <authorList>
            <person name="Ettwig K.F."/>
            <person name="Butler M.K."/>
            <person name="Le Paslier D."/>
            <person name="Pelletier E."/>
            <person name="Mangenot S."/>
            <person name="Kuypers M.M.M."/>
            <person name="Schreiber F."/>
            <person name="Dutilh B.E."/>
            <person name="Zedelius J."/>
            <person name="de Beer D."/>
            <person name="Gloerich J."/>
            <person name="Wessels H.J.C.T."/>
            <person name="van Allen T."/>
            <person name="Luesken F."/>
            <person name="Wu M."/>
            <person name="van de Pas-Schoonen K.T."/>
            <person name="Op den Camp H.J.M."/>
            <person name="Janssen-Megens E.M."/>
            <person name="Francoijs K-J."/>
            <person name="Stunnenberg H."/>
            <person name="Weissenbach J."/>
            <person name="Jetten M.S.M."/>
            <person name="Strous M."/>
        </authorList>
    </citation>
    <scope>NUCLEOTIDE SEQUENCE [LARGE SCALE GENOMIC DNA]</scope>
</reference>
<feature type="modified residue" description="4-aspartylphosphate" evidence="13">
    <location>
        <position position="875"/>
    </location>
</feature>
<feature type="domain" description="PAS" evidence="18">
    <location>
        <begin position="400"/>
        <end position="445"/>
    </location>
</feature>
<evidence type="ECO:0000259" key="19">
    <source>
        <dbReference type="PROSITE" id="PS50113"/>
    </source>
</evidence>
<dbReference type="InterPro" id="IPR011006">
    <property type="entry name" value="CheY-like_superfamily"/>
</dbReference>
<evidence type="ECO:0000256" key="5">
    <source>
        <dbReference type="ARBA" id="ARBA00022553"/>
    </source>
</evidence>
<dbReference type="SUPFAM" id="SSF52172">
    <property type="entry name" value="CheY-like"/>
    <property type="match status" value="1"/>
</dbReference>
<evidence type="ECO:0000256" key="3">
    <source>
        <dbReference type="ARBA" id="ARBA00012438"/>
    </source>
</evidence>
<dbReference type="SMART" id="SM00091">
    <property type="entry name" value="PAS"/>
    <property type="match status" value="1"/>
</dbReference>
<dbReference type="KEGG" id="mox:DAMO_1720"/>
<dbReference type="GO" id="GO:0005524">
    <property type="term" value="F:ATP binding"/>
    <property type="evidence" value="ECO:0007669"/>
    <property type="project" value="UniProtKB-KW"/>
</dbReference>
<dbReference type="PROSITE" id="PS50109">
    <property type="entry name" value="HIS_KIN"/>
    <property type="match status" value="1"/>
</dbReference>
<evidence type="ECO:0000256" key="14">
    <source>
        <dbReference type="SAM" id="MobiDB-lite"/>
    </source>
</evidence>
<evidence type="ECO:0000256" key="2">
    <source>
        <dbReference type="ARBA" id="ARBA00004651"/>
    </source>
</evidence>
<dbReference type="CDD" id="cd17574">
    <property type="entry name" value="REC_OmpR"/>
    <property type="match status" value="1"/>
</dbReference>
<dbReference type="CDD" id="cd06225">
    <property type="entry name" value="HAMP"/>
    <property type="match status" value="1"/>
</dbReference>
<keyword evidence="11 15" id="KW-1133">Transmembrane helix</keyword>
<keyword evidence="8" id="KW-0547">Nucleotide-binding</keyword>
<dbReference type="InterPro" id="IPR000014">
    <property type="entry name" value="PAS"/>
</dbReference>